<proteinExistence type="predicted"/>
<feature type="transmembrane region" description="Helical" evidence="1">
    <location>
        <begin position="93"/>
        <end position="111"/>
    </location>
</feature>
<feature type="transmembrane region" description="Helical" evidence="1">
    <location>
        <begin position="68"/>
        <end position="87"/>
    </location>
</feature>
<evidence type="ECO:0000313" key="3">
    <source>
        <dbReference type="Proteomes" id="UP000284868"/>
    </source>
</evidence>
<evidence type="ECO:0008006" key="4">
    <source>
        <dbReference type="Google" id="ProtNLM"/>
    </source>
</evidence>
<keyword evidence="3" id="KW-1185">Reference proteome</keyword>
<keyword evidence="1" id="KW-0472">Membrane</keyword>
<dbReference type="EMBL" id="QRPK01000005">
    <property type="protein sequence ID" value="RHM14964.1"/>
    <property type="molecule type" value="Genomic_DNA"/>
</dbReference>
<keyword evidence="1" id="KW-0812">Transmembrane</keyword>
<evidence type="ECO:0000256" key="1">
    <source>
        <dbReference type="SAM" id="Phobius"/>
    </source>
</evidence>
<dbReference type="RefSeq" id="WP_050750080.1">
    <property type="nucleotide sequence ID" value="NZ_CAUFDR010000008.1"/>
</dbReference>
<gene>
    <name evidence="2" type="ORF">DWZ83_01950</name>
</gene>
<organism evidence="2 3">
    <name type="scientific">Amedibacillus dolichus</name>
    <dbReference type="NCBI Taxonomy" id="31971"/>
    <lineage>
        <taxon>Bacteria</taxon>
        <taxon>Bacillati</taxon>
        <taxon>Bacillota</taxon>
        <taxon>Erysipelotrichia</taxon>
        <taxon>Erysipelotrichales</taxon>
        <taxon>Erysipelotrichaceae</taxon>
        <taxon>Amedibacillus</taxon>
    </lineage>
</organism>
<name>A0A415PQH8_9FIRM</name>
<feature type="transmembrane region" description="Helical" evidence="1">
    <location>
        <begin position="39"/>
        <end position="61"/>
    </location>
</feature>
<keyword evidence="1" id="KW-1133">Transmembrane helix</keyword>
<comment type="caution">
    <text evidence="2">The sequence shown here is derived from an EMBL/GenBank/DDBJ whole genome shotgun (WGS) entry which is preliminary data.</text>
</comment>
<dbReference type="AlphaFoldDB" id="A0A415PQH8"/>
<sequence>MKNKLSCYMYSFAALLISSLLFSLLFSTLYYFAIISTAFFQQLCTIGGFLCFAISGAVFALYIEKKALLHAFVMVLFLAIPTLFITVGKPLNYLIVFAKLLTYIVVCMIVYTKRKKV</sequence>
<dbReference type="GeneID" id="92793534"/>
<accession>A0A415PQH8</accession>
<evidence type="ECO:0000313" key="2">
    <source>
        <dbReference type="EMBL" id="RHM14964.1"/>
    </source>
</evidence>
<protein>
    <recommendedName>
        <fullName evidence="4">DUF3792 family protein</fullName>
    </recommendedName>
</protein>
<dbReference type="Proteomes" id="UP000284868">
    <property type="component" value="Unassembled WGS sequence"/>
</dbReference>
<reference evidence="2 3" key="1">
    <citation type="submission" date="2018-08" db="EMBL/GenBank/DDBJ databases">
        <title>A genome reference for cultivated species of the human gut microbiota.</title>
        <authorList>
            <person name="Zou Y."/>
            <person name="Xue W."/>
            <person name="Luo G."/>
        </authorList>
    </citation>
    <scope>NUCLEOTIDE SEQUENCE [LARGE SCALE GENOMIC DNA]</scope>
    <source>
        <strain evidence="2 3">AF35-6BH</strain>
    </source>
</reference>
<feature type="transmembrane region" description="Helical" evidence="1">
    <location>
        <begin position="12"/>
        <end position="33"/>
    </location>
</feature>